<keyword evidence="2" id="KW-1185">Reference proteome</keyword>
<dbReference type="EMBL" id="MU274923">
    <property type="protein sequence ID" value="KAI0086546.1"/>
    <property type="molecule type" value="Genomic_DNA"/>
</dbReference>
<dbReference type="Proteomes" id="UP001055072">
    <property type="component" value="Unassembled WGS sequence"/>
</dbReference>
<proteinExistence type="predicted"/>
<protein>
    <submittedName>
        <fullName evidence="1">CRAL-TRIO domain-containing protein</fullName>
    </submittedName>
</protein>
<evidence type="ECO:0000313" key="1">
    <source>
        <dbReference type="EMBL" id="KAI0086546.1"/>
    </source>
</evidence>
<reference evidence="1" key="1">
    <citation type="journal article" date="2021" name="Environ. Microbiol.">
        <title>Gene family expansions and transcriptome signatures uncover fungal adaptations to wood decay.</title>
        <authorList>
            <person name="Hage H."/>
            <person name="Miyauchi S."/>
            <person name="Viragh M."/>
            <person name="Drula E."/>
            <person name="Min B."/>
            <person name="Chaduli D."/>
            <person name="Navarro D."/>
            <person name="Favel A."/>
            <person name="Norest M."/>
            <person name="Lesage-Meessen L."/>
            <person name="Balint B."/>
            <person name="Merenyi Z."/>
            <person name="de Eugenio L."/>
            <person name="Morin E."/>
            <person name="Martinez A.T."/>
            <person name="Baldrian P."/>
            <person name="Stursova M."/>
            <person name="Martinez M.J."/>
            <person name="Novotny C."/>
            <person name="Magnuson J.K."/>
            <person name="Spatafora J.W."/>
            <person name="Maurice S."/>
            <person name="Pangilinan J."/>
            <person name="Andreopoulos W."/>
            <person name="LaButti K."/>
            <person name="Hundley H."/>
            <person name="Na H."/>
            <person name="Kuo A."/>
            <person name="Barry K."/>
            <person name="Lipzen A."/>
            <person name="Henrissat B."/>
            <person name="Riley R."/>
            <person name="Ahrendt S."/>
            <person name="Nagy L.G."/>
            <person name="Grigoriev I.V."/>
            <person name="Martin F."/>
            <person name="Rosso M.N."/>
        </authorList>
    </citation>
    <scope>NUCLEOTIDE SEQUENCE</scope>
    <source>
        <strain evidence="1">CBS 384.51</strain>
    </source>
</reference>
<sequence>MPPKDEALVLKQFREDLVKEDLLHEGDSIGTDDETLLRFLRARHFNLKNAKIMWKNCYNWRETTEGVGIDELYRQIDPFDYPERDHVFKFWPLFFHKTDKRGRPINIHHFGRINTTELYKGVTPVRFWQAFLVNADSLTREVLPAASAAAGKRIDGTFVIVDLKGFGTGQFWQMKSLARGAFQVSQDYFPETMSQLAIVNAPSSFTAIWSVMRPWLAKETVEKVNVLGSNFSSYLLNLIEPEALPKSLGGKCTCEECGEHHEGKDRPEVGGVEGQVEMGKCAFSSAGPWMTGRKERREGWLKGERDIALSHGELQEYSNKSSSTSQPLETENSPNIQQQPQERADSVTSADDYSGPSTPALEQQMSQVSIHRDSDEDENNDEQSNAEEGAGKARQELFETRASQTPVLSVAS</sequence>
<name>A0ACB8TX79_9APHY</name>
<accession>A0ACB8TX79</accession>
<gene>
    <name evidence="1" type="ORF">BDY19DRAFT_960484</name>
</gene>
<evidence type="ECO:0000313" key="2">
    <source>
        <dbReference type="Proteomes" id="UP001055072"/>
    </source>
</evidence>
<organism evidence="1 2">
    <name type="scientific">Irpex rosettiformis</name>
    <dbReference type="NCBI Taxonomy" id="378272"/>
    <lineage>
        <taxon>Eukaryota</taxon>
        <taxon>Fungi</taxon>
        <taxon>Dikarya</taxon>
        <taxon>Basidiomycota</taxon>
        <taxon>Agaricomycotina</taxon>
        <taxon>Agaricomycetes</taxon>
        <taxon>Polyporales</taxon>
        <taxon>Irpicaceae</taxon>
        <taxon>Irpex</taxon>
    </lineage>
</organism>
<comment type="caution">
    <text evidence="1">The sequence shown here is derived from an EMBL/GenBank/DDBJ whole genome shotgun (WGS) entry which is preliminary data.</text>
</comment>